<sequence length="92" mass="10559">KRLLNHQDLDYIASVLEARPTLYLDEIQDKLFNSRGVHVSLASILQALSRIALTRKKVSTEALKQNELLCATWQADIGQYFDYQFVFIDESA</sequence>
<dbReference type="STRING" id="50990.A0A4Y7QAH3"/>
<keyword evidence="2" id="KW-1185">Reference proteome</keyword>
<proteinExistence type="predicted"/>
<feature type="non-terminal residue" evidence="1">
    <location>
        <position position="1"/>
    </location>
</feature>
<dbReference type="VEuPathDB" id="FungiDB:BD410DRAFT_687713"/>
<dbReference type="PANTHER" id="PTHR48472:SF1">
    <property type="entry name" value="TC1-LIKE TRANSPOSASE DDE DOMAIN-CONTAINING PROTEIN"/>
    <property type="match status" value="1"/>
</dbReference>
<accession>A0A4Y7QAH3</accession>
<dbReference type="EMBL" id="ML170166">
    <property type="protein sequence ID" value="TDL24673.1"/>
    <property type="molecule type" value="Genomic_DNA"/>
</dbReference>
<protein>
    <submittedName>
        <fullName evidence="1">Uncharacterized protein</fullName>
    </submittedName>
</protein>
<dbReference type="Proteomes" id="UP000294933">
    <property type="component" value="Unassembled WGS sequence"/>
</dbReference>
<dbReference type="PANTHER" id="PTHR48472">
    <property type="entry name" value="TC1-LIKE TRANSPOSASE DDE DOMAIN-CONTAINING PROTEIN"/>
    <property type="match status" value="1"/>
</dbReference>
<organism evidence="1 2">
    <name type="scientific">Rickenella mellea</name>
    <dbReference type="NCBI Taxonomy" id="50990"/>
    <lineage>
        <taxon>Eukaryota</taxon>
        <taxon>Fungi</taxon>
        <taxon>Dikarya</taxon>
        <taxon>Basidiomycota</taxon>
        <taxon>Agaricomycotina</taxon>
        <taxon>Agaricomycetes</taxon>
        <taxon>Hymenochaetales</taxon>
        <taxon>Rickenellaceae</taxon>
        <taxon>Rickenella</taxon>
    </lineage>
</organism>
<dbReference type="AlphaFoldDB" id="A0A4Y7QAH3"/>
<evidence type="ECO:0000313" key="1">
    <source>
        <dbReference type="EMBL" id="TDL24673.1"/>
    </source>
</evidence>
<gene>
    <name evidence="1" type="ORF">BD410DRAFT_687713</name>
</gene>
<feature type="non-terminal residue" evidence="1">
    <location>
        <position position="92"/>
    </location>
</feature>
<dbReference type="OrthoDB" id="2730708at2759"/>
<evidence type="ECO:0000313" key="2">
    <source>
        <dbReference type="Proteomes" id="UP000294933"/>
    </source>
</evidence>
<reference evidence="1 2" key="1">
    <citation type="submission" date="2018-06" db="EMBL/GenBank/DDBJ databases">
        <title>A transcriptomic atlas of mushroom development highlights an independent origin of complex multicellularity.</title>
        <authorList>
            <consortium name="DOE Joint Genome Institute"/>
            <person name="Krizsan K."/>
            <person name="Almasi E."/>
            <person name="Merenyi Z."/>
            <person name="Sahu N."/>
            <person name="Viragh M."/>
            <person name="Koszo T."/>
            <person name="Mondo S."/>
            <person name="Kiss B."/>
            <person name="Balint B."/>
            <person name="Kues U."/>
            <person name="Barry K."/>
            <person name="Hegedus J.C."/>
            <person name="Henrissat B."/>
            <person name="Johnson J."/>
            <person name="Lipzen A."/>
            <person name="Ohm R."/>
            <person name="Nagy I."/>
            <person name="Pangilinan J."/>
            <person name="Yan J."/>
            <person name="Xiong Y."/>
            <person name="Grigoriev I.V."/>
            <person name="Hibbett D.S."/>
            <person name="Nagy L.G."/>
        </authorList>
    </citation>
    <scope>NUCLEOTIDE SEQUENCE [LARGE SCALE GENOMIC DNA]</scope>
    <source>
        <strain evidence="1 2">SZMC22713</strain>
    </source>
</reference>
<name>A0A4Y7QAH3_9AGAM</name>